<dbReference type="FunFam" id="3.40.140.20:FF:000005">
    <property type="entry name" value="Bifunctional purine biosynthesis protein PurH"/>
    <property type="match status" value="1"/>
</dbReference>
<keyword evidence="5 10" id="KW-0658">Purine biosynthesis</keyword>
<name>A0A4P7W5B5_9BACT</name>
<evidence type="ECO:0000259" key="11">
    <source>
        <dbReference type="PROSITE" id="PS51855"/>
    </source>
</evidence>
<comment type="catalytic activity">
    <reaction evidence="8 10">
        <text>(6R)-10-formyltetrahydrofolate + 5-amino-1-(5-phospho-beta-D-ribosyl)imidazole-4-carboxamide = 5-formamido-1-(5-phospho-D-ribosyl)imidazole-4-carboxamide + (6S)-5,6,7,8-tetrahydrofolate</text>
        <dbReference type="Rhea" id="RHEA:22192"/>
        <dbReference type="ChEBI" id="CHEBI:57453"/>
        <dbReference type="ChEBI" id="CHEBI:58467"/>
        <dbReference type="ChEBI" id="CHEBI:58475"/>
        <dbReference type="ChEBI" id="CHEBI:195366"/>
        <dbReference type="EC" id="2.1.2.3"/>
    </reaction>
</comment>
<dbReference type="PANTHER" id="PTHR11692:SF0">
    <property type="entry name" value="BIFUNCTIONAL PURINE BIOSYNTHESIS PROTEIN ATIC"/>
    <property type="match status" value="1"/>
</dbReference>
<dbReference type="GO" id="GO:0005829">
    <property type="term" value="C:cytosol"/>
    <property type="evidence" value="ECO:0007669"/>
    <property type="project" value="TreeGrafter"/>
</dbReference>
<dbReference type="Pfam" id="PF02142">
    <property type="entry name" value="MGS"/>
    <property type="match status" value="1"/>
</dbReference>
<keyword evidence="13" id="KW-1185">Reference proteome</keyword>
<evidence type="ECO:0000256" key="1">
    <source>
        <dbReference type="ARBA" id="ARBA00004844"/>
    </source>
</evidence>
<dbReference type="InterPro" id="IPR011607">
    <property type="entry name" value="MGS-like_dom"/>
</dbReference>
<dbReference type="PANTHER" id="PTHR11692">
    <property type="entry name" value="BIFUNCTIONAL PURINE BIOSYNTHESIS PROTEIN PURH"/>
    <property type="match status" value="1"/>
</dbReference>
<comment type="pathway">
    <text evidence="1 10">Purine metabolism; IMP biosynthesis via de novo pathway; IMP from 5-formamido-1-(5-phospho-D-ribosyl)imidazole-4-carboxamide: step 1/1.</text>
</comment>
<protein>
    <recommendedName>
        <fullName evidence="10">Bifunctional purine biosynthesis protein PurH</fullName>
    </recommendedName>
    <domain>
        <recommendedName>
            <fullName evidence="10">Phosphoribosylaminoimidazolecarboxamide formyltransferase</fullName>
            <ecNumber evidence="10">2.1.2.3</ecNumber>
        </recommendedName>
        <alternativeName>
            <fullName evidence="10">AICAR transformylase</fullName>
        </alternativeName>
    </domain>
    <domain>
        <recommendedName>
            <fullName evidence="10">IMP cyclohydrolase</fullName>
            <ecNumber evidence="10">3.5.4.10</ecNumber>
        </recommendedName>
        <alternativeName>
            <fullName evidence="10">ATIC</fullName>
        </alternativeName>
        <alternativeName>
            <fullName evidence="10">IMP synthase</fullName>
        </alternativeName>
        <alternativeName>
            <fullName evidence="10">Inosinicase</fullName>
        </alternativeName>
    </domain>
</protein>
<sequence>MSDNKRIKTALISVFYKDGLDEILSLLHADGVKFLSTGGTRSFIESLGYECDAVEDLTGYPSILGGRVKTLHPKVFGGILNRRDNEGDRGQIAQYEIPEIDLVIVDLYPFRATVASGAPEADIIEKIDIGGISLIRAAAKNYKDVVIVASKAQYKPLAETLKRNGAETSLEERRWFAGQAFAVSSGYDTDIYNYFASTTVQCPIDECDALRIAFDDAKAMRYGENPHQKGTFFGDFEAMFTQLHGKEISYNNLLDIDAAVSLISEFTDPTFAVLKHNNACGLATRPTIAEAWKDALAGDPVSAFGGVLITNGTVDEAAAEEINKIFFEVIIAPAYTDGALEILKQKKNRIILVIKKELDTKMQFRSILNGALVQERDLKIETVDDLKQVSEKAVSPQQAADLLFANKIVKNSKSNAIVLAKDGMLLASGVGQTSRVDALKQAIEKAHSFGFDLHGAVMASDAFFPFPDCVEIAHEAGVTAVIHPGGSIRDQESVDYCNANDMAMVITGFRHFKH</sequence>
<gene>
    <name evidence="10 12" type="primary">purH</name>
    <name evidence="12" type="ORF">E7747_13810</name>
</gene>
<keyword evidence="4 10" id="KW-0808">Transferase</keyword>
<dbReference type="EC" id="2.1.2.3" evidence="10"/>
<dbReference type="HAMAP" id="MF_00139">
    <property type="entry name" value="PurH"/>
    <property type="match status" value="1"/>
</dbReference>
<dbReference type="GO" id="GO:0006189">
    <property type="term" value="P:'de novo' IMP biosynthetic process"/>
    <property type="evidence" value="ECO:0007669"/>
    <property type="project" value="UniProtKB-UniRule"/>
</dbReference>
<comment type="catalytic activity">
    <reaction evidence="9 10">
        <text>IMP + H2O = 5-formamido-1-(5-phospho-D-ribosyl)imidazole-4-carboxamide</text>
        <dbReference type="Rhea" id="RHEA:18445"/>
        <dbReference type="ChEBI" id="CHEBI:15377"/>
        <dbReference type="ChEBI" id="CHEBI:58053"/>
        <dbReference type="ChEBI" id="CHEBI:58467"/>
        <dbReference type="EC" id="3.5.4.10"/>
    </reaction>
</comment>
<dbReference type="InterPro" id="IPR036914">
    <property type="entry name" value="MGS-like_dom_sf"/>
</dbReference>
<evidence type="ECO:0000313" key="12">
    <source>
        <dbReference type="EMBL" id="QCD43257.1"/>
    </source>
</evidence>
<dbReference type="Gene3D" id="3.40.50.1380">
    <property type="entry name" value="Methylglyoxal synthase-like domain"/>
    <property type="match status" value="1"/>
</dbReference>
<dbReference type="Pfam" id="PF01808">
    <property type="entry name" value="AICARFT_IMPCHas"/>
    <property type="match status" value="1"/>
</dbReference>
<evidence type="ECO:0000256" key="6">
    <source>
        <dbReference type="ARBA" id="ARBA00022801"/>
    </source>
</evidence>
<proteinExistence type="inferred from homology"/>
<organism evidence="12 13">
    <name type="scientific">Duncaniella dubosii</name>
    <dbReference type="NCBI Taxonomy" id="2518971"/>
    <lineage>
        <taxon>Bacteria</taxon>
        <taxon>Pseudomonadati</taxon>
        <taxon>Bacteroidota</taxon>
        <taxon>Bacteroidia</taxon>
        <taxon>Bacteroidales</taxon>
        <taxon>Muribaculaceae</taxon>
        <taxon>Duncaniella</taxon>
    </lineage>
</organism>
<dbReference type="GO" id="GO:0003937">
    <property type="term" value="F:IMP cyclohydrolase activity"/>
    <property type="evidence" value="ECO:0007669"/>
    <property type="project" value="UniProtKB-UniRule"/>
</dbReference>
<feature type="domain" description="MGS-like" evidence="11">
    <location>
        <begin position="1"/>
        <end position="149"/>
    </location>
</feature>
<evidence type="ECO:0000256" key="10">
    <source>
        <dbReference type="HAMAP-Rule" id="MF_00139"/>
    </source>
</evidence>
<evidence type="ECO:0000256" key="5">
    <source>
        <dbReference type="ARBA" id="ARBA00022755"/>
    </source>
</evidence>
<dbReference type="SMART" id="SM00851">
    <property type="entry name" value="MGS"/>
    <property type="match status" value="1"/>
</dbReference>
<dbReference type="CDD" id="cd01421">
    <property type="entry name" value="IMPCH"/>
    <property type="match status" value="1"/>
</dbReference>
<dbReference type="Proteomes" id="UP000297149">
    <property type="component" value="Chromosome"/>
</dbReference>
<evidence type="ECO:0000256" key="9">
    <source>
        <dbReference type="ARBA" id="ARBA00050687"/>
    </source>
</evidence>
<comment type="domain">
    <text evidence="10">The IMP cyclohydrolase activity resides in the N-terminal region.</text>
</comment>
<comment type="pathway">
    <text evidence="2 10">Purine metabolism; IMP biosynthesis via de novo pathway; 5-formamido-1-(5-phospho-D-ribosyl)imidazole-4-carboxamide from 5-amino-1-(5-phospho-D-ribosyl)imidazole-4-carboxamide (10-formyl THF route): step 1/1.</text>
</comment>
<dbReference type="EMBL" id="CP039396">
    <property type="protein sequence ID" value="QCD43257.1"/>
    <property type="molecule type" value="Genomic_DNA"/>
</dbReference>
<dbReference type="RefSeq" id="WP_123614455.1">
    <property type="nucleotide sequence ID" value="NZ_CAXHQF010000004.1"/>
</dbReference>
<evidence type="ECO:0000256" key="3">
    <source>
        <dbReference type="ARBA" id="ARBA00007667"/>
    </source>
</evidence>
<evidence type="ECO:0000313" key="13">
    <source>
        <dbReference type="Proteomes" id="UP000297149"/>
    </source>
</evidence>
<dbReference type="EC" id="3.5.4.10" evidence="10"/>
<dbReference type="KEGG" id="ddb:E7747_13810"/>
<dbReference type="PROSITE" id="PS51855">
    <property type="entry name" value="MGS"/>
    <property type="match status" value="1"/>
</dbReference>
<dbReference type="SUPFAM" id="SSF52335">
    <property type="entry name" value="Methylglyoxal synthase-like"/>
    <property type="match status" value="1"/>
</dbReference>
<dbReference type="SMART" id="SM00798">
    <property type="entry name" value="AICARFT_IMPCHas"/>
    <property type="match status" value="1"/>
</dbReference>
<keyword evidence="6 10" id="KW-0378">Hydrolase</keyword>
<dbReference type="InterPro" id="IPR002695">
    <property type="entry name" value="PurH-like"/>
</dbReference>
<evidence type="ECO:0000256" key="8">
    <source>
        <dbReference type="ARBA" id="ARBA00050488"/>
    </source>
</evidence>
<reference evidence="13" key="1">
    <citation type="submission" date="2019-02" db="EMBL/GenBank/DDBJ databases">
        <title>Isolation and identification of novel species under the genus Muribaculum.</title>
        <authorList>
            <person name="Miyake S."/>
            <person name="Ding Y."/>
            <person name="Low A."/>
            <person name="Soh M."/>
            <person name="Seedorf H."/>
        </authorList>
    </citation>
    <scope>NUCLEOTIDE SEQUENCE [LARGE SCALE GENOMIC DNA]</scope>
    <source>
        <strain evidence="13">H5</strain>
    </source>
</reference>
<keyword evidence="7 10" id="KW-0511">Multifunctional enzyme</keyword>
<dbReference type="NCBIfam" id="NF002049">
    <property type="entry name" value="PRK00881.1"/>
    <property type="match status" value="1"/>
</dbReference>
<dbReference type="Gene3D" id="3.40.140.20">
    <property type="match status" value="2"/>
</dbReference>
<evidence type="ECO:0000256" key="4">
    <source>
        <dbReference type="ARBA" id="ARBA00022679"/>
    </source>
</evidence>
<accession>A0A4P7W5B5</accession>
<dbReference type="PIRSF" id="PIRSF000414">
    <property type="entry name" value="AICARFT_IMPCHas"/>
    <property type="match status" value="1"/>
</dbReference>
<dbReference type="InterPro" id="IPR024051">
    <property type="entry name" value="AICAR_Tfase_dup_dom_sf"/>
</dbReference>
<dbReference type="UniPathway" id="UPA00074">
    <property type="reaction ID" value="UER00133"/>
</dbReference>
<evidence type="ECO:0000256" key="7">
    <source>
        <dbReference type="ARBA" id="ARBA00023268"/>
    </source>
</evidence>
<dbReference type="SUPFAM" id="SSF53927">
    <property type="entry name" value="Cytidine deaminase-like"/>
    <property type="match status" value="1"/>
</dbReference>
<comment type="similarity">
    <text evidence="3 10">Belongs to the PurH family.</text>
</comment>
<dbReference type="FunFam" id="3.40.140.20:FF:000001">
    <property type="entry name" value="Bifunctional purine biosynthesis protein PurH"/>
    <property type="match status" value="1"/>
</dbReference>
<dbReference type="AlphaFoldDB" id="A0A4P7W5B5"/>
<evidence type="ECO:0000256" key="2">
    <source>
        <dbReference type="ARBA" id="ARBA00004954"/>
    </source>
</evidence>
<dbReference type="InterPro" id="IPR016193">
    <property type="entry name" value="Cytidine_deaminase-like"/>
</dbReference>
<dbReference type="GO" id="GO:0004643">
    <property type="term" value="F:phosphoribosylaminoimidazolecarboxamide formyltransferase activity"/>
    <property type="evidence" value="ECO:0007669"/>
    <property type="project" value="UniProtKB-UniRule"/>
</dbReference>
<dbReference type="FunFam" id="3.40.50.1380:FF:000001">
    <property type="entry name" value="Bifunctional purine biosynthesis protein PurH"/>
    <property type="match status" value="1"/>
</dbReference>